<dbReference type="RefSeq" id="WP_166279580.1">
    <property type="nucleotide sequence ID" value="NZ_JAAFGS010000013.1"/>
</dbReference>
<evidence type="ECO:0000256" key="1">
    <source>
        <dbReference type="SAM" id="MobiDB-lite"/>
    </source>
</evidence>
<keyword evidence="3" id="KW-1185">Reference proteome</keyword>
<organism evidence="2 3">
    <name type="scientific">Saccharibacillus alkalitolerans</name>
    <dbReference type="NCBI Taxonomy" id="2705290"/>
    <lineage>
        <taxon>Bacteria</taxon>
        <taxon>Bacillati</taxon>
        <taxon>Bacillota</taxon>
        <taxon>Bacilli</taxon>
        <taxon>Bacillales</taxon>
        <taxon>Paenibacillaceae</taxon>
        <taxon>Saccharibacillus</taxon>
    </lineage>
</organism>
<protein>
    <submittedName>
        <fullName evidence="2">Uncharacterized protein</fullName>
    </submittedName>
</protein>
<evidence type="ECO:0000313" key="2">
    <source>
        <dbReference type="EMBL" id="NGZ78027.1"/>
    </source>
</evidence>
<accession>A0ABX0FEE8</accession>
<dbReference type="EMBL" id="JAAFGS010000013">
    <property type="protein sequence ID" value="NGZ78027.1"/>
    <property type="molecule type" value="Genomic_DNA"/>
</dbReference>
<comment type="caution">
    <text evidence="2">The sequence shown here is derived from an EMBL/GenBank/DDBJ whole genome shotgun (WGS) entry which is preliminary data.</text>
</comment>
<dbReference type="Proteomes" id="UP000800303">
    <property type="component" value="Unassembled WGS sequence"/>
</dbReference>
<feature type="compositionally biased region" description="Low complexity" evidence="1">
    <location>
        <begin position="647"/>
        <end position="667"/>
    </location>
</feature>
<sequence length="689" mass="73633">MVRKLKNLFAAIRGVLILRNLLAVLCAAALIAVTVKAVRIEAKIGQVRQADAYYEQRRLIPAEAAYAAALSDTVVRYREGHIRERLAGLVPVTRLREELLKTKSEMLTASENGDFEAFLLAYETYDGFDRLSSEGEFAAEYRELNERYELTATAASGFADFRASFEQALASNLENESYADESAKWKLLQIPAAFFANADSGTLSASEGQNAADFESVKTEKLNALLQDYDRRKLKKLAAAGRYADMLNEAESTIAAYGQRGFEAPWVPDQAEKTADTVLRKDLDAEAYPAFAAHAREFADFAAQTGPGSGLVSWIEARVDGLMNRARSLVADNRFEEAIALYKALSGYSDTAEEIAQAENAWTEAEPLRILRAADPSHTYSLAISGKNRFGADLYTAALDENGTLYFGTKDGSGTSVFTGPQMLTGLDVLRLDIEESLSTESSPVILAESESASRRAVYTALQLRDSSFVQMFQIDADGYAIENGGRTLRADRPADAEEDGQTAVYERYGDVFVFDMFEGGTLEIGGENPAGHAGRKVRTLLTVVESGSGQALALAADGSDILLRGGFDFEPGTYAVTGTFRGEYARIAVDDPAASGGSALPPESPTNAETGGTDFPEGGEAAEDPSAAVPNPGPDTAEDLPGDSGAGEAPEDPAASESPAAPNDSAVPNTPAYRSVPVFEVDAVAPGA</sequence>
<gene>
    <name evidence="2" type="ORF">GYN08_22295</name>
</gene>
<evidence type="ECO:0000313" key="3">
    <source>
        <dbReference type="Proteomes" id="UP000800303"/>
    </source>
</evidence>
<proteinExistence type="predicted"/>
<feature type="region of interest" description="Disordered" evidence="1">
    <location>
        <begin position="594"/>
        <end position="689"/>
    </location>
</feature>
<name>A0ABX0FEE8_9BACL</name>
<reference evidence="2 3" key="1">
    <citation type="submission" date="2020-01" db="EMBL/GenBank/DDBJ databases">
        <title>Polyphasic characterisation and genomic insights into a novel alkali tolerant bacterium VR-M41.</title>
        <authorList>
            <person name="Vemuluri V.R."/>
        </authorList>
    </citation>
    <scope>NUCLEOTIDE SEQUENCE [LARGE SCALE GENOMIC DNA]</scope>
    <source>
        <strain evidence="2 3">VR-M41</strain>
    </source>
</reference>